<evidence type="ECO:0000256" key="5">
    <source>
        <dbReference type="ARBA" id="ARBA00023033"/>
    </source>
</evidence>
<evidence type="ECO:0000256" key="3">
    <source>
        <dbReference type="ARBA" id="ARBA00022827"/>
    </source>
</evidence>
<dbReference type="PANTHER" id="PTHR13789:SF261">
    <property type="entry name" value="HYDROXYLASE, PUTATIVE (AFU_ORTHOLOGUE AFUA_7G00590)-RELATED"/>
    <property type="match status" value="1"/>
</dbReference>
<comment type="caution">
    <text evidence="7">The sequence shown here is derived from an EMBL/GenBank/DDBJ whole genome shotgun (WGS) entry which is preliminary data.</text>
</comment>
<dbReference type="EMBL" id="ML996296">
    <property type="protein sequence ID" value="KAF2728095.1"/>
    <property type="molecule type" value="Genomic_DNA"/>
</dbReference>
<dbReference type="GO" id="GO:0071949">
    <property type="term" value="F:FAD binding"/>
    <property type="evidence" value="ECO:0007669"/>
    <property type="project" value="InterPro"/>
</dbReference>
<dbReference type="Proteomes" id="UP000799444">
    <property type="component" value="Unassembled WGS sequence"/>
</dbReference>
<evidence type="ECO:0000313" key="7">
    <source>
        <dbReference type="EMBL" id="KAF2728095.1"/>
    </source>
</evidence>
<organism evidence="7 8">
    <name type="scientific">Polyplosphaeria fusca</name>
    <dbReference type="NCBI Taxonomy" id="682080"/>
    <lineage>
        <taxon>Eukaryota</taxon>
        <taxon>Fungi</taxon>
        <taxon>Dikarya</taxon>
        <taxon>Ascomycota</taxon>
        <taxon>Pezizomycotina</taxon>
        <taxon>Dothideomycetes</taxon>
        <taxon>Pleosporomycetidae</taxon>
        <taxon>Pleosporales</taxon>
        <taxon>Tetraplosphaeriaceae</taxon>
        <taxon>Polyplosphaeria</taxon>
    </lineage>
</organism>
<dbReference type="AlphaFoldDB" id="A0A9P4QLX9"/>
<dbReference type="PANTHER" id="PTHR13789">
    <property type="entry name" value="MONOOXYGENASE"/>
    <property type="match status" value="1"/>
</dbReference>
<dbReference type="InterPro" id="IPR050493">
    <property type="entry name" value="FAD-dep_Monooxygenase_BioMet"/>
</dbReference>
<keyword evidence="2" id="KW-0285">Flavoprotein</keyword>
<dbReference type="GO" id="GO:0004497">
    <property type="term" value="F:monooxygenase activity"/>
    <property type="evidence" value="ECO:0007669"/>
    <property type="project" value="UniProtKB-KW"/>
</dbReference>
<keyword evidence="3" id="KW-0274">FAD</keyword>
<dbReference type="OrthoDB" id="1047367at2759"/>
<dbReference type="SUPFAM" id="SSF51905">
    <property type="entry name" value="FAD/NAD(P)-binding domain"/>
    <property type="match status" value="1"/>
</dbReference>
<reference evidence="7" key="1">
    <citation type="journal article" date="2020" name="Stud. Mycol.">
        <title>101 Dothideomycetes genomes: a test case for predicting lifestyles and emergence of pathogens.</title>
        <authorList>
            <person name="Haridas S."/>
            <person name="Albert R."/>
            <person name="Binder M."/>
            <person name="Bloem J."/>
            <person name="Labutti K."/>
            <person name="Salamov A."/>
            <person name="Andreopoulos B."/>
            <person name="Baker S."/>
            <person name="Barry K."/>
            <person name="Bills G."/>
            <person name="Bluhm B."/>
            <person name="Cannon C."/>
            <person name="Castanera R."/>
            <person name="Culley D."/>
            <person name="Daum C."/>
            <person name="Ezra D."/>
            <person name="Gonzalez J."/>
            <person name="Henrissat B."/>
            <person name="Kuo A."/>
            <person name="Liang C."/>
            <person name="Lipzen A."/>
            <person name="Lutzoni F."/>
            <person name="Magnuson J."/>
            <person name="Mondo S."/>
            <person name="Nolan M."/>
            <person name="Ohm R."/>
            <person name="Pangilinan J."/>
            <person name="Park H.-J."/>
            <person name="Ramirez L."/>
            <person name="Alfaro M."/>
            <person name="Sun H."/>
            <person name="Tritt A."/>
            <person name="Yoshinaga Y."/>
            <person name="Zwiers L.-H."/>
            <person name="Turgeon B."/>
            <person name="Goodwin S."/>
            <person name="Spatafora J."/>
            <person name="Crous P."/>
            <person name="Grigoriev I."/>
        </authorList>
    </citation>
    <scope>NUCLEOTIDE SEQUENCE</scope>
    <source>
        <strain evidence="7">CBS 125425</strain>
    </source>
</reference>
<feature type="domain" description="FAD-binding" evidence="6">
    <location>
        <begin position="13"/>
        <end position="370"/>
    </location>
</feature>
<name>A0A9P4QLX9_9PLEO</name>
<evidence type="ECO:0000256" key="1">
    <source>
        <dbReference type="ARBA" id="ARBA00007992"/>
    </source>
</evidence>
<dbReference type="InterPro" id="IPR002938">
    <property type="entry name" value="FAD-bd"/>
</dbReference>
<protein>
    <submittedName>
        <fullName evidence="7">FAD/NAD(P)-binding domain-containing protein</fullName>
    </submittedName>
</protein>
<proteinExistence type="inferred from homology"/>
<sequence length="418" mass="45995">MADGKQSGARPLDIVIVGAGIGGLSAAIFLRQQGHNVTLLEQSSFSNELGAAVHLAPNANALVRRMGLYAEEIGANPTLKMTQYLPNGKVLFSSDLAEQNKRWPHPWLLAHRVHLHSEFKRRATTEEGKGKPVALRTSTRVKDVSGDGIVTLESGEQISADVVVGADGVHSRTRYAIPGSAGVNVFGSGKSAFRFLLSRQKALDDADTRKFAQNEGEMQIVMGRDRRVVIYPTADNTLLNFVCIHPTSESEAKKEDSGDWNQVGHKDKMLDVYKDFEPALIKLLSMADEETLKVWELLDMAQLPTWTDGRLVLIGDAAHPFTPHQGQGAGQAIEDGASLAVVLPLGSSVEEIPERLKLYEKCRYERASRIQEYSRIAGKDLGDGPPLDIHEYAEYNFGHDEWDASTEALRKWTNETRA</sequence>
<keyword evidence="4" id="KW-0560">Oxidoreductase</keyword>
<evidence type="ECO:0000256" key="4">
    <source>
        <dbReference type="ARBA" id="ARBA00023002"/>
    </source>
</evidence>
<dbReference type="Gene3D" id="3.50.50.60">
    <property type="entry name" value="FAD/NAD(P)-binding domain"/>
    <property type="match status" value="1"/>
</dbReference>
<comment type="similarity">
    <text evidence="1">Belongs to the paxM FAD-dependent monooxygenase family.</text>
</comment>
<evidence type="ECO:0000259" key="6">
    <source>
        <dbReference type="Pfam" id="PF01494"/>
    </source>
</evidence>
<accession>A0A9P4QLX9</accession>
<dbReference type="Pfam" id="PF01494">
    <property type="entry name" value="FAD_binding_3"/>
    <property type="match status" value="1"/>
</dbReference>
<keyword evidence="5" id="KW-0503">Monooxygenase</keyword>
<evidence type="ECO:0000313" key="8">
    <source>
        <dbReference type="Proteomes" id="UP000799444"/>
    </source>
</evidence>
<evidence type="ECO:0000256" key="2">
    <source>
        <dbReference type="ARBA" id="ARBA00022630"/>
    </source>
</evidence>
<dbReference type="SUPFAM" id="SSF54373">
    <property type="entry name" value="FAD-linked reductases, C-terminal domain"/>
    <property type="match status" value="1"/>
</dbReference>
<dbReference type="InterPro" id="IPR036188">
    <property type="entry name" value="FAD/NAD-bd_sf"/>
</dbReference>
<gene>
    <name evidence="7" type="ORF">EJ04DRAFT_477937</name>
</gene>
<keyword evidence="8" id="KW-1185">Reference proteome</keyword>
<dbReference type="PRINTS" id="PR00420">
    <property type="entry name" value="RNGMNOXGNASE"/>
</dbReference>